<evidence type="ECO:0000313" key="4">
    <source>
        <dbReference type="Proteomes" id="UP001168902"/>
    </source>
</evidence>
<evidence type="ECO:0000313" key="2">
    <source>
        <dbReference type="EMBL" id="MDO3656667.1"/>
    </source>
</evidence>
<gene>
    <name evidence="1" type="ORF">F896_00191</name>
    <name evidence="2" type="ORF">Q3V53_05510</name>
</gene>
<comment type="caution">
    <text evidence="1">The sequence shown here is derived from an EMBL/GenBank/DDBJ whole genome shotgun (WGS) entry which is preliminary data.</text>
</comment>
<organism evidence="1 3">
    <name type="scientific">Acinetobacter genomosp. 15BJ</name>
    <dbReference type="NCBI Taxonomy" id="106651"/>
    <lineage>
        <taxon>Bacteria</taxon>
        <taxon>Pseudomonadati</taxon>
        <taxon>Pseudomonadota</taxon>
        <taxon>Gammaproteobacteria</taxon>
        <taxon>Moraxellales</taxon>
        <taxon>Moraxellaceae</taxon>
        <taxon>Acinetobacter</taxon>
    </lineage>
</organism>
<dbReference type="AlphaFoldDB" id="R9BCF4"/>
<dbReference type="Proteomes" id="UP001168902">
    <property type="component" value="Unassembled WGS sequence"/>
</dbReference>
<reference evidence="2 4" key="2">
    <citation type="submission" date="2023-07" db="EMBL/GenBank/DDBJ databases">
        <title>A novel proteolytic Acinetobacter species.</title>
        <authorList>
            <person name="Nemec A."/>
            <person name="Radolfova-Krizova L."/>
        </authorList>
    </citation>
    <scope>NUCLEOTIDE SEQUENCE [LARGE SCALE GENOMIC DNA]</scope>
    <source>
        <strain evidence="2 4">NIPH 1865</strain>
    </source>
</reference>
<evidence type="ECO:0000313" key="3">
    <source>
        <dbReference type="Proteomes" id="UP000016203"/>
    </source>
</evidence>
<accession>R9BCF4</accession>
<reference evidence="1 3" key="1">
    <citation type="submission" date="2013-03" db="EMBL/GenBank/DDBJ databases">
        <title>The Genome Sequence of Acinetobacter sp. CIP 110321.</title>
        <authorList>
            <consortium name="The Broad Institute Genome Sequencing Platform"/>
            <consortium name="The Broad Institute Genome Sequencing Center for Infectious Disease"/>
            <person name="Cerqueira G."/>
            <person name="Feldgarden M."/>
            <person name="Courvalin P."/>
            <person name="Perichon B."/>
            <person name="Grillot-Courvalin C."/>
            <person name="Clermont D."/>
            <person name="Rocha E."/>
            <person name="Yoon E.-J."/>
            <person name="Nemec A."/>
            <person name="Walker B."/>
            <person name="Young S.K."/>
            <person name="Zeng Q."/>
            <person name="Gargeya S."/>
            <person name="Fitzgerald M."/>
            <person name="Haas B."/>
            <person name="Abouelleil A."/>
            <person name="Alvarado L."/>
            <person name="Arachchi H.M."/>
            <person name="Berlin A.M."/>
            <person name="Chapman S.B."/>
            <person name="Dewar J."/>
            <person name="Goldberg J."/>
            <person name="Griggs A."/>
            <person name="Gujja S."/>
            <person name="Hansen M."/>
            <person name="Howarth C."/>
            <person name="Imamovic A."/>
            <person name="Larimer J."/>
            <person name="McCowan C."/>
            <person name="Murphy C."/>
            <person name="Neiman D."/>
            <person name="Pearson M."/>
            <person name="Priest M."/>
            <person name="Roberts A."/>
            <person name="Saif S."/>
            <person name="Shea T."/>
            <person name="Sisk P."/>
            <person name="Sykes S."/>
            <person name="Wortman J."/>
            <person name="Nusbaum C."/>
            <person name="Birren B."/>
        </authorList>
    </citation>
    <scope>NUCLEOTIDE SEQUENCE [LARGE SCALE GENOMIC DNA]</scope>
    <source>
        <strain evidence="1 3">CIP 110321</strain>
    </source>
</reference>
<proteinExistence type="predicted"/>
<name>R9BCF4_9GAMM</name>
<dbReference type="OrthoDB" id="6672590at2"/>
<dbReference type="EMBL" id="AQFL01000004">
    <property type="protein sequence ID" value="EOR10071.1"/>
    <property type="molecule type" value="Genomic_DNA"/>
</dbReference>
<protein>
    <submittedName>
        <fullName evidence="1">Uncharacterized protein</fullName>
    </submittedName>
</protein>
<keyword evidence="4" id="KW-1185">Reference proteome</keyword>
<dbReference type="PATRIC" id="fig|1217699.3.peg.182"/>
<sequence>MGKYKLYPIRTIKDWQGEDWDVYEERKTAAGIILYSGWLYGSNRPGGAKSFIITQELVEFIEKTKRSEAIRELGVSGSAVSKMRRMFSFQRAHTKYDYAWVLKRKEDILYNSFQELFEKYSLRQHEVNACVAILRSEFGIKRSRKRIMDYEKEQNFHKNKEKIARCQTFEQVMAVVLTSDYYVAWRFHERACKELGLPTINERMQEKAQERQQWLADHQELLLSPVLSVREIAQKLQLNEKQVVHIRYSLRKKLKLPQTKCLPIMRKWTEEHRAWLVEHQDEILYDSFLELQQKYGFTQYQVTAYAEYLVKAAGVIRKKAARSSQADIVCEQWYQENKHAMLQMSLKEIRQLYNVSPQIAQKAYQRICRENQLPNLAEQEKLRMQQRRQWLYDHQHILLDPDLSRAEKAVQLNMTQLQVTRNRTLLRQLLGLSGDREELAAWRLQHQEILMSTDLSIAEIAKQLNRSTAYIVKTRNILRKALHLPSVKKQSWKWVLEHQQDLMDLSIGQLQQKYHLSYDQVRYRRQLLKQFQQEQQTKLQSGDNPQG</sequence>
<evidence type="ECO:0000313" key="1">
    <source>
        <dbReference type="EMBL" id="EOR10071.1"/>
    </source>
</evidence>
<dbReference type="Proteomes" id="UP000016203">
    <property type="component" value="Unassembled WGS sequence"/>
</dbReference>
<dbReference type="EMBL" id="JAUMJH010000010">
    <property type="protein sequence ID" value="MDO3656667.1"/>
    <property type="molecule type" value="Genomic_DNA"/>
</dbReference>
<dbReference type="HOGENOM" id="CLU_497517_0_0_6"/>
<dbReference type="RefSeq" id="WP_016162213.1">
    <property type="nucleotide sequence ID" value="NZ_JAKZGC010000002.1"/>
</dbReference>